<protein>
    <submittedName>
        <fullName evidence="1">Uncharacterized protein</fullName>
    </submittedName>
</protein>
<gene>
    <name evidence="1" type="ORF">CFAM422_003608</name>
</gene>
<reference evidence="1 2" key="1">
    <citation type="submission" date="2018-06" db="EMBL/GenBank/DDBJ databases">
        <title>Genome analysis of cellulolytic fungus Trichoderma lentiforme CFAM-422.</title>
        <authorList>
            <person name="Steindorff A.S."/>
            <person name="Formighieri E.F."/>
            <person name="Midorikawa G.E.O."/>
            <person name="Tamietti M.S."/>
            <person name="Ramos E.Z."/>
            <person name="Silva A.S."/>
            <person name="Bon E.P.S."/>
            <person name="Mendes T.D."/>
            <person name="Damaso M.C.T."/>
            <person name="Favaro L.C.L."/>
        </authorList>
    </citation>
    <scope>NUCLEOTIDE SEQUENCE [LARGE SCALE GENOMIC DNA]</scope>
    <source>
        <strain evidence="1 2">CFAM-422</strain>
    </source>
</reference>
<dbReference type="Proteomes" id="UP000801864">
    <property type="component" value="Unassembled WGS sequence"/>
</dbReference>
<accession>A0A9P4XL80</accession>
<comment type="caution">
    <text evidence="1">The sequence shown here is derived from an EMBL/GenBank/DDBJ whole genome shotgun (WGS) entry which is preliminary data.</text>
</comment>
<keyword evidence="2" id="KW-1185">Reference proteome</keyword>
<sequence length="314" mass="35258">MEEWQKENGFCFRPQGSNSDNDTAPLLKYDVALYEIVSGEESTFRTQNTSPTDLERHNVIERTEGNIHTRVELIDVMHGTYNEEGSEEATLLVFCFRFDPQRNSHRAKHARVNIEFFAIEKNSTGPTVDAISPEKRWTIIPTTDHETITRGGEINASATGVPFLDIGTSAKFERTITRDINDATTITGSINIGTGRNSGESTVAVWNLQENRQRKTGIPDSVQVAVLLHREDSKPFTASVTLKIETDFVSGIKQWFAKVPLDDPILFNPRETSIKKKKGRTYGLRNLSEVDLYLLCEARMGVPAAFMANTRQGF</sequence>
<proteinExistence type="predicted"/>
<name>A0A9P4XL80_9HYPO</name>
<evidence type="ECO:0000313" key="2">
    <source>
        <dbReference type="Proteomes" id="UP000801864"/>
    </source>
</evidence>
<dbReference type="EMBL" id="QLNT01000005">
    <property type="protein sequence ID" value="KAF3074424.1"/>
    <property type="molecule type" value="Genomic_DNA"/>
</dbReference>
<dbReference type="AlphaFoldDB" id="A0A9P4XL80"/>
<organism evidence="1 2">
    <name type="scientific">Trichoderma lentiforme</name>
    <dbReference type="NCBI Taxonomy" id="1567552"/>
    <lineage>
        <taxon>Eukaryota</taxon>
        <taxon>Fungi</taxon>
        <taxon>Dikarya</taxon>
        <taxon>Ascomycota</taxon>
        <taxon>Pezizomycotina</taxon>
        <taxon>Sordariomycetes</taxon>
        <taxon>Hypocreomycetidae</taxon>
        <taxon>Hypocreales</taxon>
        <taxon>Hypocreaceae</taxon>
        <taxon>Trichoderma</taxon>
    </lineage>
</organism>
<evidence type="ECO:0000313" key="1">
    <source>
        <dbReference type="EMBL" id="KAF3074424.1"/>
    </source>
</evidence>